<reference evidence="4 5" key="1">
    <citation type="submission" date="2016-10" db="EMBL/GenBank/DDBJ databases">
        <authorList>
            <person name="de Groot N.N."/>
        </authorList>
    </citation>
    <scope>NUCLEOTIDE SEQUENCE [LARGE SCALE GENOMIC DNA]</scope>
    <source>
        <strain evidence="4 5">CGMCC 1.7054</strain>
    </source>
</reference>
<dbReference type="GO" id="GO:0080120">
    <property type="term" value="P:CAAX-box protein maturation"/>
    <property type="evidence" value="ECO:0007669"/>
    <property type="project" value="UniProtKB-ARBA"/>
</dbReference>
<dbReference type="STRING" id="574650.SAMN04487966_10963"/>
<proteinExistence type="predicted"/>
<feature type="transmembrane region" description="Helical" evidence="2">
    <location>
        <begin position="257"/>
        <end position="275"/>
    </location>
</feature>
<evidence type="ECO:0000256" key="2">
    <source>
        <dbReference type="SAM" id="Phobius"/>
    </source>
</evidence>
<feature type="transmembrane region" description="Helical" evidence="2">
    <location>
        <begin position="287"/>
        <end position="303"/>
    </location>
</feature>
<dbReference type="Pfam" id="PF02517">
    <property type="entry name" value="Rce1-like"/>
    <property type="match status" value="1"/>
</dbReference>
<organism evidence="4 5">
    <name type="scientific">Micrococcus terreus</name>
    <dbReference type="NCBI Taxonomy" id="574650"/>
    <lineage>
        <taxon>Bacteria</taxon>
        <taxon>Bacillati</taxon>
        <taxon>Actinomycetota</taxon>
        <taxon>Actinomycetes</taxon>
        <taxon>Micrococcales</taxon>
        <taxon>Micrococcaceae</taxon>
        <taxon>Micrococcus</taxon>
    </lineage>
</organism>
<feature type="compositionally biased region" description="Pro residues" evidence="1">
    <location>
        <begin position="38"/>
        <end position="56"/>
    </location>
</feature>
<protein>
    <recommendedName>
        <fullName evidence="3">CAAX prenyl protease 2/Lysostaphin resistance protein A-like domain-containing protein</fullName>
    </recommendedName>
</protein>
<dbReference type="PANTHER" id="PTHR36435:SF1">
    <property type="entry name" value="CAAX AMINO TERMINAL PROTEASE FAMILY PROTEIN"/>
    <property type="match status" value="1"/>
</dbReference>
<keyword evidence="2" id="KW-0472">Membrane</keyword>
<keyword evidence="2" id="KW-0812">Transmembrane</keyword>
<feature type="transmembrane region" description="Helical" evidence="2">
    <location>
        <begin position="102"/>
        <end position="127"/>
    </location>
</feature>
<dbReference type="PANTHER" id="PTHR36435">
    <property type="entry name" value="SLR1288 PROTEIN"/>
    <property type="match status" value="1"/>
</dbReference>
<keyword evidence="2" id="KW-1133">Transmembrane helix</keyword>
<evidence type="ECO:0000259" key="3">
    <source>
        <dbReference type="Pfam" id="PF02517"/>
    </source>
</evidence>
<dbReference type="Proteomes" id="UP000198881">
    <property type="component" value="Unassembled WGS sequence"/>
</dbReference>
<accession>A0A1I7MQ04</accession>
<feature type="domain" description="CAAX prenyl protease 2/Lysostaphin resistance protein A-like" evidence="3">
    <location>
        <begin position="226"/>
        <end position="321"/>
    </location>
</feature>
<feature type="transmembrane region" description="Helical" evidence="2">
    <location>
        <begin position="181"/>
        <end position="206"/>
    </location>
</feature>
<feature type="transmembrane region" description="Helical" evidence="2">
    <location>
        <begin position="226"/>
        <end position="245"/>
    </location>
</feature>
<keyword evidence="5" id="KW-1185">Reference proteome</keyword>
<evidence type="ECO:0000313" key="5">
    <source>
        <dbReference type="Proteomes" id="UP000198881"/>
    </source>
</evidence>
<evidence type="ECO:0000256" key="1">
    <source>
        <dbReference type="SAM" id="MobiDB-lite"/>
    </source>
</evidence>
<name>A0A1I7MQ04_9MICC</name>
<dbReference type="InterPro" id="IPR003675">
    <property type="entry name" value="Rce1/LyrA-like_dom"/>
</dbReference>
<gene>
    <name evidence="4" type="ORF">SAMN04487966_10963</name>
</gene>
<dbReference type="GO" id="GO:0004175">
    <property type="term" value="F:endopeptidase activity"/>
    <property type="evidence" value="ECO:0007669"/>
    <property type="project" value="UniProtKB-ARBA"/>
</dbReference>
<feature type="region of interest" description="Disordered" evidence="1">
    <location>
        <begin position="1"/>
        <end position="90"/>
    </location>
</feature>
<evidence type="ECO:0000313" key="4">
    <source>
        <dbReference type="EMBL" id="SFV24012.1"/>
    </source>
</evidence>
<feature type="compositionally biased region" description="Low complexity" evidence="1">
    <location>
        <begin position="18"/>
        <end position="28"/>
    </location>
</feature>
<feature type="transmembrane region" description="Helical" evidence="2">
    <location>
        <begin position="147"/>
        <end position="169"/>
    </location>
</feature>
<sequence>MRSGPDSVPTMERMTTDPQQPHAQQPAPSNGGSYGQQVPPPYGQPPQPYGQPPQPYGQPQHHGTPDRYPANQPYQVPAHIPPGWPGRQNRRQIRSEAGPFRWMDLVTVLAYIALMIVGLASLILFIPTVQEMFRDAEGTLDQTTAGFAVNLTAYVILTVLALIACWRPFVQSLQTFRTQTWLKIGLIPGGWLATIAVNALIVTLAGEPIKSENQLGIEAMTLSVPFPLMALVAVVMGPFVEEYLFRHLMIGKLSRHLNVWVCVVISIFTFALLHFVATGFNFNPVEVLPYLTLATVITLAYVFTGMSLAYAYILHVFNNLIALTVAYTLLPLVS</sequence>
<dbReference type="InterPro" id="IPR052710">
    <property type="entry name" value="CAAX_protease"/>
</dbReference>
<feature type="transmembrane region" description="Helical" evidence="2">
    <location>
        <begin position="310"/>
        <end position="330"/>
    </location>
</feature>
<dbReference type="OrthoDB" id="2411709at2"/>
<dbReference type="AlphaFoldDB" id="A0A1I7MQ04"/>
<dbReference type="EMBL" id="FPCG01000009">
    <property type="protein sequence ID" value="SFV24012.1"/>
    <property type="molecule type" value="Genomic_DNA"/>
</dbReference>